<proteinExistence type="predicted"/>
<dbReference type="Proteomes" id="UP000563524">
    <property type="component" value="Unassembled WGS sequence"/>
</dbReference>
<dbReference type="InterPro" id="IPR021335">
    <property type="entry name" value="DUF2948"/>
</dbReference>
<dbReference type="EMBL" id="JACHOB010000001">
    <property type="protein sequence ID" value="MBB4657860.1"/>
    <property type="molecule type" value="Genomic_DNA"/>
</dbReference>
<dbReference type="AlphaFoldDB" id="A0A840I196"/>
<name>A0A840I196_9PROT</name>
<organism evidence="1 2">
    <name type="scientific">Parvularcula dongshanensis</name>
    <dbReference type="NCBI Taxonomy" id="1173995"/>
    <lineage>
        <taxon>Bacteria</taxon>
        <taxon>Pseudomonadati</taxon>
        <taxon>Pseudomonadota</taxon>
        <taxon>Alphaproteobacteria</taxon>
        <taxon>Parvularculales</taxon>
        <taxon>Parvularculaceae</taxon>
        <taxon>Parvularcula</taxon>
    </lineage>
</organism>
<accession>A0A840I196</accession>
<dbReference type="RefSeq" id="WP_183815280.1">
    <property type="nucleotide sequence ID" value="NZ_JACHOB010000001.1"/>
</dbReference>
<dbReference type="Pfam" id="PF11164">
    <property type="entry name" value="DUF2948"/>
    <property type="match status" value="1"/>
</dbReference>
<gene>
    <name evidence="1" type="ORF">GGQ59_000360</name>
</gene>
<evidence type="ECO:0008006" key="3">
    <source>
        <dbReference type="Google" id="ProtNLM"/>
    </source>
</evidence>
<keyword evidence="2" id="KW-1185">Reference proteome</keyword>
<evidence type="ECO:0000313" key="2">
    <source>
        <dbReference type="Proteomes" id="UP000563524"/>
    </source>
</evidence>
<sequence>MTPKGYTPLALLAADAEDLQVVSAVLQDAVAKVGDMAYLPARRRFAFVANRFVWEEGASKTKGPFTRVRAGIHFDDVTAVRKLNLDTSDPGAVVDVLCVAYEGGEDGGTVTITLAGGGAVALDVEAINATAEDISEPWRTQSKPDHETA</sequence>
<protein>
    <recommendedName>
        <fullName evidence="3">DUF2948 family protein</fullName>
    </recommendedName>
</protein>
<comment type="caution">
    <text evidence="1">The sequence shown here is derived from an EMBL/GenBank/DDBJ whole genome shotgun (WGS) entry which is preliminary data.</text>
</comment>
<evidence type="ECO:0000313" key="1">
    <source>
        <dbReference type="EMBL" id="MBB4657860.1"/>
    </source>
</evidence>
<reference evidence="1 2" key="1">
    <citation type="submission" date="2020-08" db="EMBL/GenBank/DDBJ databases">
        <title>Genomic Encyclopedia of Type Strains, Phase IV (KMG-IV): sequencing the most valuable type-strain genomes for metagenomic binning, comparative biology and taxonomic classification.</title>
        <authorList>
            <person name="Goeker M."/>
        </authorList>
    </citation>
    <scope>NUCLEOTIDE SEQUENCE [LARGE SCALE GENOMIC DNA]</scope>
    <source>
        <strain evidence="1 2">DSM 102850</strain>
    </source>
</reference>